<name>A0A194XSW8_MOLSC</name>
<organism evidence="1 2">
    <name type="scientific">Mollisia scopiformis</name>
    <name type="common">Conifer needle endophyte fungus</name>
    <name type="synonym">Phialocephala scopiformis</name>
    <dbReference type="NCBI Taxonomy" id="149040"/>
    <lineage>
        <taxon>Eukaryota</taxon>
        <taxon>Fungi</taxon>
        <taxon>Dikarya</taxon>
        <taxon>Ascomycota</taxon>
        <taxon>Pezizomycotina</taxon>
        <taxon>Leotiomycetes</taxon>
        <taxon>Helotiales</taxon>
        <taxon>Mollisiaceae</taxon>
        <taxon>Mollisia</taxon>
    </lineage>
</organism>
<dbReference type="EMBL" id="KQ947405">
    <property type="protein sequence ID" value="KUJ23400.1"/>
    <property type="molecule type" value="Genomic_DNA"/>
</dbReference>
<keyword evidence="2" id="KW-1185">Reference proteome</keyword>
<dbReference type="Proteomes" id="UP000070700">
    <property type="component" value="Unassembled WGS sequence"/>
</dbReference>
<proteinExistence type="predicted"/>
<dbReference type="InParanoid" id="A0A194XSW8"/>
<sequence>MNFKNAFAIGQDVNYSLADAVLDHNRNTNICLRAAAEVYMALASHLPKKQASLKQQSSLVRTIQHWLTMEKFPTNEENKHKIFRLRPDAEGQDTKTLCITLSGSSLQVNAATLMVPVVGWKTVLSVDDAILSRKLTWPTSQAEKKVAAFRLGAKPSISRDFGAILNKPQNVF</sequence>
<dbReference type="KEGG" id="psco:LY89DRAFT_181177"/>
<dbReference type="RefSeq" id="XP_018077755.1">
    <property type="nucleotide sequence ID" value="XM_018205611.1"/>
</dbReference>
<protein>
    <submittedName>
        <fullName evidence="1">Uncharacterized protein</fullName>
    </submittedName>
</protein>
<dbReference type="AlphaFoldDB" id="A0A194XSW8"/>
<gene>
    <name evidence="1" type="ORF">LY89DRAFT_181177</name>
</gene>
<evidence type="ECO:0000313" key="1">
    <source>
        <dbReference type="EMBL" id="KUJ23400.1"/>
    </source>
</evidence>
<dbReference type="GeneID" id="28815337"/>
<evidence type="ECO:0000313" key="2">
    <source>
        <dbReference type="Proteomes" id="UP000070700"/>
    </source>
</evidence>
<reference evidence="1 2" key="1">
    <citation type="submission" date="2015-10" db="EMBL/GenBank/DDBJ databases">
        <title>Full genome of DAOMC 229536 Phialocephala scopiformis, a fungal endophyte of spruce producing the potent anti-insectan compound rugulosin.</title>
        <authorList>
            <consortium name="DOE Joint Genome Institute"/>
            <person name="Walker A.K."/>
            <person name="Frasz S.L."/>
            <person name="Seifert K.A."/>
            <person name="Miller J.D."/>
            <person name="Mondo S.J."/>
            <person name="Labutti K."/>
            <person name="Lipzen A."/>
            <person name="Dockter R."/>
            <person name="Kennedy M."/>
            <person name="Grigoriev I.V."/>
            <person name="Spatafora J.W."/>
        </authorList>
    </citation>
    <scope>NUCLEOTIDE SEQUENCE [LARGE SCALE GENOMIC DNA]</scope>
    <source>
        <strain evidence="1 2">CBS 120377</strain>
    </source>
</reference>
<accession>A0A194XSW8</accession>